<geneLocation type="plasmid" evidence="2">
    <name>pH2291-144</name>
</geneLocation>
<keyword evidence="1" id="KW-1133">Transmembrane helix</keyword>
<organism evidence="2">
    <name type="scientific">Escherichia coli</name>
    <dbReference type="NCBI Taxonomy" id="562"/>
    <lineage>
        <taxon>Bacteria</taxon>
        <taxon>Pseudomonadati</taxon>
        <taxon>Pseudomonadota</taxon>
        <taxon>Gammaproteobacteria</taxon>
        <taxon>Enterobacterales</taxon>
        <taxon>Enterobacteriaceae</taxon>
        <taxon>Escherichia</taxon>
    </lineage>
</organism>
<keyword evidence="1" id="KW-0472">Membrane</keyword>
<keyword evidence="1" id="KW-0812">Transmembrane</keyword>
<reference evidence="2" key="1">
    <citation type="journal article" date="2014" name="J. Antimicrob. Chemother.">
        <title>Nucleotide sequences of 16 transmissible plasmids identified in nine multidrug-resistant Escherichia coli isolates expressing an ESBL phenotype isolated from food-producing animals and healthy humans.</title>
        <authorList>
            <person name="Wang J."/>
            <person name="Stephan R."/>
            <person name="Power K."/>
            <person name="Yan Q."/>
            <person name="Hachler H."/>
            <person name="Fanning S."/>
        </authorList>
    </citation>
    <scope>NUCLEOTIDE SEQUENCE</scope>
    <source>
        <strain evidence="2">Human-2291</strain>
        <plasmid evidence="2">pH2291-144</plasmid>
    </source>
</reference>
<protein>
    <submittedName>
        <fullName evidence="2">Uncharacterized protein</fullName>
    </submittedName>
</protein>
<evidence type="ECO:0000256" key="1">
    <source>
        <dbReference type="SAM" id="Phobius"/>
    </source>
</evidence>
<keyword evidence="2" id="KW-0614">Plasmid</keyword>
<dbReference type="AlphaFoldDB" id="A0A075M9Q1"/>
<proteinExistence type="predicted"/>
<evidence type="ECO:0000313" key="2">
    <source>
        <dbReference type="EMBL" id="AIF77818.1"/>
    </source>
</evidence>
<name>A0A075M9Q1_ECOLX</name>
<dbReference type="EMBL" id="KJ484628">
    <property type="protein sequence ID" value="AIF77818.1"/>
    <property type="molecule type" value="Genomic_DNA"/>
</dbReference>
<accession>A0A075M9Q1</accession>
<feature type="transmembrane region" description="Helical" evidence="1">
    <location>
        <begin position="23"/>
        <end position="42"/>
    </location>
</feature>
<sequence>MPNSSESGSHDNISKARKKFSGLYLYYHFSALLCRLIYLNFIDRLSGCL</sequence>